<organism evidence="2 3">
    <name type="scientific">Prevotella heparinolytica</name>
    <dbReference type="NCBI Taxonomy" id="28113"/>
    <lineage>
        <taxon>Bacteria</taxon>
        <taxon>Pseudomonadati</taxon>
        <taxon>Bacteroidota</taxon>
        <taxon>Bacteroidia</taxon>
        <taxon>Bacteroidales</taxon>
        <taxon>Bacteroidaceae</taxon>
        <taxon>Bacteroides</taxon>
    </lineage>
</organism>
<comment type="caution">
    <text evidence="2">The sequence shown here is derived from an EMBL/GenBank/DDBJ whole genome shotgun (WGS) entry which is preliminary data.</text>
</comment>
<dbReference type="Proteomes" id="UP000295600">
    <property type="component" value="Unassembled WGS sequence"/>
</dbReference>
<evidence type="ECO:0000256" key="1">
    <source>
        <dbReference type="SAM" id="MobiDB-lite"/>
    </source>
</evidence>
<gene>
    <name evidence="2" type="ORF">EV202_11341</name>
</gene>
<name>A0A4R2LPL7_9BACE</name>
<dbReference type="AlphaFoldDB" id="A0A4R2LPL7"/>
<reference evidence="2 3" key="1">
    <citation type="submission" date="2019-03" db="EMBL/GenBank/DDBJ databases">
        <title>Genomic Encyclopedia of Type Strains, Phase IV (KMG-IV): sequencing the most valuable type-strain genomes for metagenomic binning, comparative biology and taxonomic classification.</title>
        <authorList>
            <person name="Goeker M."/>
        </authorList>
    </citation>
    <scope>NUCLEOTIDE SEQUENCE [LARGE SCALE GENOMIC DNA]</scope>
    <source>
        <strain evidence="2 3">DSM 23917</strain>
    </source>
</reference>
<feature type="region of interest" description="Disordered" evidence="1">
    <location>
        <begin position="41"/>
        <end position="62"/>
    </location>
</feature>
<sequence>MRLRFGIRSRTNPHLPAKRIPSVSLSSHLLARGVPPHPLYRGFPERLPRPARDKRDMFNSQS</sequence>
<accession>A0A4R2LPL7</accession>
<dbReference type="EMBL" id="SLXB01000013">
    <property type="protein sequence ID" value="TCO91244.1"/>
    <property type="molecule type" value="Genomic_DNA"/>
</dbReference>
<proteinExistence type="predicted"/>
<evidence type="ECO:0000313" key="3">
    <source>
        <dbReference type="Proteomes" id="UP000295600"/>
    </source>
</evidence>
<feature type="compositionally biased region" description="Basic and acidic residues" evidence="1">
    <location>
        <begin position="43"/>
        <end position="62"/>
    </location>
</feature>
<evidence type="ECO:0000313" key="2">
    <source>
        <dbReference type="EMBL" id="TCO91244.1"/>
    </source>
</evidence>
<protein>
    <submittedName>
        <fullName evidence="2">Uncharacterized protein</fullName>
    </submittedName>
</protein>